<keyword evidence="8" id="KW-0862">Zinc</keyword>
<evidence type="ECO:0000259" key="12">
    <source>
        <dbReference type="Pfam" id="PF04909"/>
    </source>
</evidence>
<dbReference type="Pfam" id="PF04909">
    <property type="entry name" value="Amidohydro_2"/>
    <property type="match status" value="1"/>
</dbReference>
<dbReference type="GO" id="GO:0001760">
    <property type="term" value="F:aminocarboxymuconate-semialdehyde decarboxylase activity"/>
    <property type="evidence" value="ECO:0007669"/>
    <property type="project" value="UniProtKB-UniRule"/>
</dbReference>
<sequence>MELGFPGVQIGSHINDWNLDAPELQPIFAAAEEYDCALFVHPWDMQLDGRMKKYWLPWLVGMPGETAQAMCCLIFGGILERYPKLKVMFAHGGGAFPFTIGRIEHGFNVRPDLCAVENDVNPRKYLGKIYTDSLVHDPGALEYLIKTIGENRVSLGSDYPFPLGEHHPGKLIESMDSLSEDVKDALLAGNALEFLGLDRSQFDVAGTSSSSSEDAKSIQNHEVSELPVKDKKSVFSPETVPVLLANSITMYIPHVNTYFGIANLSRDWLTDFSIFQTQNLSTISAKH</sequence>
<dbReference type="EMBL" id="MRZV01000012">
    <property type="protein sequence ID" value="PIK62444.1"/>
    <property type="molecule type" value="Genomic_DNA"/>
</dbReference>
<dbReference type="PANTHER" id="PTHR21240">
    <property type="entry name" value="2-AMINO-3-CARBOXYLMUCONATE-6-SEMIALDEHYDE DECARBOXYLASE"/>
    <property type="match status" value="1"/>
</dbReference>
<evidence type="ECO:0000313" key="13">
    <source>
        <dbReference type="EMBL" id="PIK62444.1"/>
    </source>
</evidence>
<dbReference type="UniPathway" id="UPA00270"/>
<evidence type="ECO:0000256" key="6">
    <source>
        <dbReference type="ARBA" id="ARBA00022723"/>
    </source>
</evidence>
<comment type="similarity">
    <text evidence="2">Belongs to the metallo-dependent hydrolases superfamily. ACMSD family.</text>
</comment>
<proteinExistence type="inferred from homology"/>
<keyword evidence="7 11" id="KW-0210">Decarboxylase</keyword>
<dbReference type="STRING" id="307972.A0A2G8LQE3"/>
<dbReference type="GO" id="GO:1904985">
    <property type="term" value="P:negative regulation of quinolinate biosynthetic process"/>
    <property type="evidence" value="ECO:0007669"/>
    <property type="project" value="UniProtKB-UniRule"/>
</dbReference>
<protein>
    <recommendedName>
        <fullName evidence="5 11">2-amino-3-carboxymuconate-6-semialdehyde decarboxylase</fullName>
        <ecNumber evidence="4 11">4.1.1.45</ecNumber>
    </recommendedName>
    <alternativeName>
        <fullName evidence="10 11">Picolinate carboxylase</fullName>
    </alternativeName>
</protein>
<feature type="domain" description="Amidohydrolase-related" evidence="12">
    <location>
        <begin position="2"/>
        <end position="197"/>
    </location>
</feature>
<keyword evidence="9 11" id="KW-0456">Lyase</keyword>
<dbReference type="GO" id="GO:0019748">
    <property type="term" value="P:secondary metabolic process"/>
    <property type="evidence" value="ECO:0007669"/>
    <property type="project" value="TreeGrafter"/>
</dbReference>
<gene>
    <name evidence="13" type="ORF">BSL78_00644</name>
</gene>
<evidence type="ECO:0000256" key="2">
    <source>
        <dbReference type="ARBA" id="ARBA00005871"/>
    </source>
</evidence>
<evidence type="ECO:0000256" key="10">
    <source>
        <dbReference type="ARBA" id="ARBA00031120"/>
    </source>
</evidence>
<evidence type="ECO:0000256" key="5">
    <source>
        <dbReference type="ARBA" id="ARBA00021214"/>
    </source>
</evidence>
<comment type="catalytic activity">
    <reaction evidence="11">
        <text>2-amino-3-carboxymuconate 6-semialdehyde + H(+) = 2-aminomuconate 6-semialdehyde + CO2</text>
        <dbReference type="Rhea" id="RHEA:16557"/>
        <dbReference type="ChEBI" id="CHEBI:15378"/>
        <dbReference type="ChEBI" id="CHEBI:16526"/>
        <dbReference type="ChEBI" id="CHEBI:77634"/>
        <dbReference type="ChEBI" id="CHEBI:77803"/>
        <dbReference type="EC" id="4.1.1.45"/>
    </reaction>
</comment>
<keyword evidence="6" id="KW-0479">Metal-binding</keyword>
<evidence type="ECO:0000256" key="9">
    <source>
        <dbReference type="ARBA" id="ARBA00023239"/>
    </source>
</evidence>
<evidence type="ECO:0000256" key="1">
    <source>
        <dbReference type="ARBA" id="ARBA00005079"/>
    </source>
</evidence>
<dbReference type="InterPro" id="IPR032466">
    <property type="entry name" value="Metal_Hydrolase"/>
</dbReference>
<reference evidence="13 14" key="1">
    <citation type="journal article" date="2017" name="PLoS Biol.">
        <title>The sea cucumber genome provides insights into morphological evolution and visceral regeneration.</title>
        <authorList>
            <person name="Zhang X."/>
            <person name="Sun L."/>
            <person name="Yuan J."/>
            <person name="Sun Y."/>
            <person name="Gao Y."/>
            <person name="Zhang L."/>
            <person name="Li S."/>
            <person name="Dai H."/>
            <person name="Hamel J.F."/>
            <person name="Liu C."/>
            <person name="Yu Y."/>
            <person name="Liu S."/>
            <person name="Lin W."/>
            <person name="Guo K."/>
            <person name="Jin S."/>
            <person name="Xu P."/>
            <person name="Storey K.B."/>
            <person name="Huan P."/>
            <person name="Zhang T."/>
            <person name="Zhou Y."/>
            <person name="Zhang J."/>
            <person name="Lin C."/>
            <person name="Li X."/>
            <person name="Xing L."/>
            <person name="Huo D."/>
            <person name="Sun M."/>
            <person name="Wang L."/>
            <person name="Mercier A."/>
            <person name="Li F."/>
            <person name="Yang H."/>
            <person name="Xiang J."/>
        </authorList>
    </citation>
    <scope>NUCLEOTIDE SEQUENCE [LARGE SCALE GENOMIC DNA]</scope>
    <source>
        <strain evidence="13">Shaxun</strain>
        <tissue evidence="13">Muscle</tissue>
    </source>
</reference>
<dbReference type="OrthoDB" id="191270at2759"/>
<evidence type="ECO:0000313" key="14">
    <source>
        <dbReference type="Proteomes" id="UP000230750"/>
    </source>
</evidence>
<dbReference type="PANTHER" id="PTHR21240:SF27">
    <property type="entry name" value="2-AMINO-3-CARBOXYMUCONATE-6-SEMIALDEHYDE DECARBOXYLASE"/>
    <property type="match status" value="1"/>
</dbReference>
<dbReference type="AlphaFoldDB" id="A0A2G8LQE3"/>
<accession>A0A2G8LQE3</accession>
<evidence type="ECO:0000256" key="11">
    <source>
        <dbReference type="RuleBase" id="RU366045"/>
    </source>
</evidence>
<organism evidence="13 14">
    <name type="scientific">Stichopus japonicus</name>
    <name type="common">Sea cucumber</name>
    <dbReference type="NCBI Taxonomy" id="307972"/>
    <lineage>
        <taxon>Eukaryota</taxon>
        <taxon>Metazoa</taxon>
        <taxon>Echinodermata</taxon>
        <taxon>Eleutherozoa</taxon>
        <taxon>Echinozoa</taxon>
        <taxon>Holothuroidea</taxon>
        <taxon>Aspidochirotacea</taxon>
        <taxon>Aspidochirotida</taxon>
        <taxon>Stichopodidae</taxon>
        <taxon>Apostichopus</taxon>
    </lineage>
</organism>
<dbReference type="Gene3D" id="3.20.20.140">
    <property type="entry name" value="Metal-dependent hydrolases"/>
    <property type="match status" value="1"/>
</dbReference>
<dbReference type="Proteomes" id="UP000230750">
    <property type="component" value="Unassembled WGS sequence"/>
</dbReference>
<evidence type="ECO:0000256" key="3">
    <source>
        <dbReference type="ARBA" id="ARBA00011245"/>
    </source>
</evidence>
<comment type="function">
    <text evidence="11">Converts alpha-amino-beta-carboxymuconate-epsilon-semialdehyde (ACMS) to alpha-aminomuconate semialdehyde (AMS).</text>
</comment>
<evidence type="ECO:0000256" key="8">
    <source>
        <dbReference type="ARBA" id="ARBA00022833"/>
    </source>
</evidence>
<dbReference type="InterPro" id="IPR032465">
    <property type="entry name" value="ACMSD"/>
</dbReference>
<keyword evidence="14" id="KW-1185">Reference proteome</keyword>
<dbReference type="GO" id="GO:0046872">
    <property type="term" value="F:metal ion binding"/>
    <property type="evidence" value="ECO:0007669"/>
    <property type="project" value="UniProtKB-KW"/>
</dbReference>
<evidence type="ECO:0000256" key="4">
    <source>
        <dbReference type="ARBA" id="ARBA00012365"/>
    </source>
</evidence>
<dbReference type="EC" id="4.1.1.45" evidence="4 11"/>
<dbReference type="GO" id="GO:0005829">
    <property type="term" value="C:cytosol"/>
    <property type="evidence" value="ECO:0007669"/>
    <property type="project" value="UniProtKB-UniRule"/>
</dbReference>
<dbReference type="GO" id="GO:0016787">
    <property type="term" value="F:hydrolase activity"/>
    <property type="evidence" value="ECO:0007669"/>
    <property type="project" value="InterPro"/>
</dbReference>
<evidence type="ECO:0000256" key="7">
    <source>
        <dbReference type="ARBA" id="ARBA00022793"/>
    </source>
</evidence>
<dbReference type="SUPFAM" id="SSF51556">
    <property type="entry name" value="Metallo-dependent hydrolases"/>
    <property type="match status" value="1"/>
</dbReference>
<comment type="caution">
    <text evidence="13">The sequence shown here is derived from an EMBL/GenBank/DDBJ whole genome shotgun (WGS) entry which is preliminary data.</text>
</comment>
<comment type="pathway">
    <text evidence="1 11">Secondary metabolite metabolism; quinolate metabolism.</text>
</comment>
<name>A0A2G8LQE3_STIJA</name>
<dbReference type="InterPro" id="IPR006680">
    <property type="entry name" value="Amidohydro-rel"/>
</dbReference>
<comment type="subunit">
    <text evidence="3 11">Monomer.</text>
</comment>